<evidence type="ECO:0000259" key="6">
    <source>
        <dbReference type="Pfam" id="PF04542"/>
    </source>
</evidence>
<keyword evidence="9" id="KW-1185">Reference proteome</keyword>
<dbReference type="Pfam" id="PF08281">
    <property type="entry name" value="Sigma70_r4_2"/>
    <property type="match status" value="1"/>
</dbReference>
<keyword evidence="3" id="KW-0731">Sigma factor</keyword>
<keyword evidence="2" id="KW-0805">Transcription regulation</keyword>
<dbReference type="Pfam" id="PF04542">
    <property type="entry name" value="Sigma70_r2"/>
    <property type="match status" value="1"/>
</dbReference>
<dbReference type="NCBIfam" id="TIGR02937">
    <property type="entry name" value="sigma70-ECF"/>
    <property type="match status" value="1"/>
</dbReference>
<evidence type="ECO:0000259" key="7">
    <source>
        <dbReference type="Pfam" id="PF08281"/>
    </source>
</evidence>
<dbReference type="PANTHER" id="PTHR43133">
    <property type="entry name" value="RNA POLYMERASE ECF-TYPE SIGMA FACTO"/>
    <property type="match status" value="1"/>
</dbReference>
<dbReference type="InterPro" id="IPR039425">
    <property type="entry name" value="RNA_pol_sigma-70-like"/>
</dbReference>
<feature type="domain" description="RNA polymerase sigma factor 70 region 4 type 2" evidence="7">
    <location>
        <begin position="143"/>
        <end position="188"/>
    </location>
</feature>
<evidence type="ECO:0000313" key="8">
    <source>
        <dbReference type="EMBL" id="MDR7169122.1"/>
    </source>
</evidence>
<dbReference type="EMBL" id="JAVDWW010000004">
    <property type="protein sequence ID" value="MDR7169122.1"/>
    <property type="molecule type" value="Genomic_DNA"/>
</dbReference>
<dbReference type="InterPro" id="IPR013249">
    <property type="entry name" value="RNA_pol_sigma70_r4_t2"/>
</dbReference>
<feature type="domain" description="RNA polymerase sigma-70 region 2" evidence="6">
    <location>
        <begin position="38"/>
        <end position="104"/>
    </location>
</feature>
<evidence type="ECO:0000313" key="9">
    <source>
        <dbReference type="Proteomes" id="UP001251217"/>
    </source>
</evidence>
<proteinExistence type="inferred from homology"/>
<dbReference type="InterPro" id="IPR014284">
    <property type="entry name" value="RNA_pol_sigma-70_dom"/>
</dbReference>
<dbReference type="RefSeq" id="WP_063012268.1">
    <property type="nucleotide sequence ID" value="NZ_JAVDWW010000004.1"/>
</dbReference>
<accession>A0ABU1XGL9</accession>
<keyword evidence="4" id="KW-0238">DNA-binding</keyword>
<evidence type="ECO:0000256" key="5">
    <source>
        <dbReference type="ARBA" id="ARBA00023163"/>
    </source>
</evidence>
<evidence type="ECO:0000256" key="4">
    <source>
        <dbReference type="ARBA" id="ARBA00023125"/>
    </source>
</evidence>
<gene>
    <name evidence="8" type="ORF">J2W56_002863</name>
</gene>
<organism evidence="8 9">
    <name type="scientific">Nocardia kruczakiae</name>
    <dbReference type="NCBI Taxonomy" id="261477"/>
    <lineage>
        <taxon>Bacteria</taxon>
        <taxon>Bacillati</taxon>
        <taxon>Actinomycetota</taxon>
        <taxon>Actinomycetes</taxon>
        <taxon>Mycobacteriales</taxon>
        <taxon>Nocardiaceae</taxon>
        <taxon>Nocardia</taxon>
    </lineage>
</organism>
<dbReference type="SUPFAM" id="SSF88946">
    <property type="entry name" value="Sigma2 domain of RNA polymerase sigma factors"/>
    <property type="match status" value="1"/>
</dbReference>
<evidence type="ECO:0000256" key="2">
    <source>
        <dbReference type="ARBA" id="ARBA00023015"/>
    </source>
</evidence>
<comment type="caution">
    <text evidence="8">The sequence shown here is derived from an EMBL/GenBank/DDBJ whole genome shotgun (WGS) entry which is preliminary data.</text>
</comment>
<evidence type="ECO:0000256" key="1">
    <source>
        <dbReference type="ARBA" id="ARBA00010641"/>
    </source>
</evidence>
<name>A0ABU1XGL9_9NOCA</name>
<dbReference type="SUPFAM" id="SSF88659">
    <property type="entry name" value="Sigma3 and sigma4 domains of RNA polymerase sigma factors"/>
    <property type="match status" value="1"/>
</dbReference>
<dbReference type="Gene3D" id="1.10.10.10">
    <property type="entry name" value="Winged helix-like DNA-binding domain superfamily/Winged helix DNA-binding domain"/>
    <property type="match status" value="1"/>
</dbReference>
<dbReference type="InterPro" id="IPR013324">
    <property type="entry name" value="RNA_pol_sigma_r3/r4-like"/>
</dbReference>
<dbReference type="Gene3D" id="1.10.1740.10">
    <property type="match status" value="1"/>
</dbReference>
<reference evidence="8 9" key="1">
    <citation type="submission" date="2023-07" db="EMBL/GenBank/DDBJ databases">
        <title>Sorghum-associated microbial communities from plants grown in Nebraska, USA.</title>
        <authorList>
            <person name="Schachtman D."/>
        </authorList>
    </citation>
    <scope>NUCLEOTIDE SEQUENCE [LARGE SCALE GENOMIC DNA]</scope>
    <source>
        <strain evidence="8 9">4272</strain>
    </source>
</reference>
<dbReference type="InterPro" id="IPR036388">
    <property type="entry name" value="WH-like_DNA-bd_sf"/>
</dbReference>
<comment type="similarity">
    <text evidence="1">Belongs to the sigma-70 factor family. ECF subfamily.</text>
</comment>
<sequence>MNNELRADHSASNIGAAGLATLLHETANGNTDSFAAFYRSTRSRLLARLTFILRSTGLAEEVSQEVYLHVWIAAGDYQADRGSPMAWLMMFAHRRAVDRVRSEQSLADRERAVGHMQFPPDRDVVYDEVGRRLAERAVAWEVGKLRSRQREAIVLAFYGDRTYAQVAVDLNISLPTAKSRIRAGLQTLGRRLPWSAYDLP</sequence>
<dbReference type="InterPro" id="IPR013325">
    <property type="entry name" value="RNA_pol_sigma_r2"/>
</dbReference>
<dbReference type="Proteomes" id="UP001251217">
    <property type="component" value="Unassembled WGS sequence"/>
</dbReference>
<protein>
    <submittedName>
        <fullName evidence="8">RNA polymerase sigma-70 factor (ECF subfamily)</fullName>
    </submittedName>
</protein>
<keyword evidence="5" id="KW-0804">Transcription</keyword>
<dbReference type="PANTHER" id="PTHR43133:SF66">
    <property type="entry name" value="ECF RNA POLYMERASE SIGMA FACTOR SIGK"/>
    <property type="match status" value="1"/>
</dbReference>
<evidence type="ECO:0000256" key="3">
    <source>
        <dbReference type="ARBA" id="ARBA00023082"/>
    </source>
</evidence>
<dbReference type="InterPro" id="IPR007627">
    <property type="entry name" value="RNA_pol_sigma70_r2"/>
</dbReference>